<gene>
    <name evidence="3" type="ORF">PHMEG_00024142</name>
</gene>
<accession>A0A225VF73</accession>
<dbReference type="AlphaFoldDB" id="A0A225VF73"/>
<name>A0A225VF73_9STRA</name>
<dbReference type="Proteomes" id="UP000198211">
    <property type="component" value="Unassembled WGS sequence"/>
</dbReference>
<evidence type="ECO:0000313" key="4">
    <source>
        <dbReference type="Proteomes" id="UP000198211"/>
    </source>
</evidence>
<feature type="region of interest" description="Disordered" evidence="2">
    <location>
        <begin position="1"/>
        <end position="21"/>
    </location>
</feature>
<evidence type="ECO:0000313" key="3">
    <source>
        <dbReference type="EMBL" id="OWZ04033.1"/>
    </source>
</evidence>
<evidence type="ECO:0000256" key="1">
    <source>
        <dbReference type="SAM" id="Coils"/>
    </source>
</evidence>
<evidence type="ECO:0000256" key="2">
    <source>
        <dbReference type="SAM" id="MobiDB-lite"/>
    </source>
</evidence>
<sequence>MFPQIQFTKSTTRRTGQRPSRKAVIEDLRRQVINLTKTLQNLRQRTKNATEHNFHQCPSATNLQDKVWEQIAARQLRQRQKSESENIRLRCILQYQKRVRKNFKRLFRRRCDDKVRSVDFELCAEETHHTNSMIKTIIGYTCTAANASVYVKEMRVARKYVEQTQVLFVCRAVSLIVGKSGNPYGLRIEETMVISVKKADGLTTANETAVVNTYLCAARYDNGEKKTIPFRNKSFVDIAVKGWDCKLTLLNQRIENILFDEAVSAARNQKYPT</sequence>
<proteinExistence type="predicted"/>
<protein>
    <submittedName>
        <fullName evidence="3">Uncharacterized protein</fullName>
    </submittedName>
</protein>
<keyword evidence="4" id="KW-1185">Reference proteome</keyword>
<dbReference type="STRING" id="4795.A0A225VF73"/>
<organism evidence="3 4">
    <name type="scientific">Phytophthora megakarya</name>
    <dbReference type="NCBI Taxonomy" id="4795"/>
    <lineage>
        <taxon>Eukaryota</taxon>
        <taxon>Sar</taxon>
        <taxon>Stramenopiles</taxon>
        <taxon>Oomycota</taxon>
        <taxon>Peronosporomycetes</taxon>
        <taxon>Peronosporales</taxon>
        <taxon>Peronosporaceae</taxon>
        <taxon>Phytophthora</taxon>
    </lineage>
</organism>
<reference evidence="4" key="1">
    <citation type="submission" date="2017-03" db="EMBL/GenBank/DDBJ databases">
        <title>Phytopthora megakarya and P. palmivora, two closely related causual agents of cacao black pod achieved similar genome size and gene model numbers by different mechanisms.</title>
        <authorList>
            <person name="Ali S."/>
            <person name="Shao J."/>
            <person name="Larry D.J."/>
            <person name="Kronmiller B."/>
            <person name="Shen D."/>
            <person name="Strem M.D."/>
            <person name="Melnick R.L."/>
            <person name="Guiltinan M.J."/>
            <person name="Tyler B.M."/>
            <person name="Meinhardt L.W."/>
            <person name="Bailey B.A."/>
        </authorList>
    </citation>
    <scope>NUCLEOTIDE SEQUENCE [LARGE SCALE GENOMIC DNA]</scope>
    <source>
        <strain evidence="4">zdho120</strain>
    </source>
</reference>
<keyword evidence="1" id="KW-0175">Coiled coil</keyword>
<dbReference type="EMBL" id="NBNE01005190">
    <property type="protein sequence ID" value="OWZ04033.1"/>
    <property type="molecule type" value="Genomic_DNA"/>
</dbReference>
<comment type="caution">
    <text evidence="3">The sequence shown here is derived from an EMBL/GenBank/DDBJ whole genome shotgun (WGS) entry which is preliminary data.</text>
</comment>
<feature type="coiled-coil region" evidence="1">
    <location>
        <begin position="25"/>
        <end position="52"/>
    </location>
</feature>
<feature type="compositionally biased region" description="Basic residues" evidence="2">
    <location>
        <begin position="11"/>
        <end position="21"/>
    </location>
</feature>
<feature type="compositionally biased region" description="Polar residues" evidence="2">
    <location>
        <begin position="1"/>
        <end position="10"/>
    </location>
</feature>